<evidence type="ECO:0000256" key="7">
    <source>
        <dbReference type="RuleBase" id="RU000562"/>
    </source>
</evidence>
<dbReference type="GO" id="GO:0006412">
    <property type="term" value="P:translation"/>
    <property type="evidence" value="ECO:0007669"/>
    <property type="project" value="UniProtKB-UniRule"/>
</dbReference>
<keyword evidence="2 6" id="KW-0699">rRNA-binding</keyword>
<dbReference type="AlphaFoldDB" id="A0A7H1N0P4"/>
<dbReference type="GO" id="GO:0005737">
    <property type="term" value="C:cytoplasm"/>
    <property type="evidence" value="ECO:0007669"/>
    <property type="project" value="UniProtKB-ARBA"/>
</dbReference>
<comment type="similarity">
    <text evidence="1 6 7">Belongs to the bacterial ribosomal protein bL21 family.</text>
</comment>
<protein>
    <recommendedName>
        <fullName evidence="6">Large ribosomal subunit protein bL21</fullName>
    </recommendedName>
</protein>
<dbReference type="GO" id="GO:0019843">
    <property type="term" value="F:rRNA binding"/>
    <property type="evidence" value="ECO:0007669"/>
    <property type="project" value="UniProtKB-UniRule"/>
</dbReference>
<keyword evidence="9" id="KW-1185">Reference proteome</keyword>
<dbReference type="PANTHER" id="PTHR21349:SF0">
    <property type="entry name" value="LARGE RIBOSOMAL SUBUNIT PROTEIN BL21M"/>
    <property type="match status" value="1"/>
</dbReference>
<dbReference type="PROSITE" id="PS01169">
    <property type="entry name" value="RIBOSOMAL_L21"/>
    <property type="match status" value="1"/>
</dbReference>
<evidence type="ECO:0000256" key="2">
    <source>
        <dbReference type="ARBA" id="ARBA00022730"/>
    </source>
</evidence>
<dbReference type="NCBIfam" id="TIGR00061">
    <property type="entry name" value="L21"/>
    <property type="match status" value="1"/>
</dbReference>
<name>A0A7H1N0P4_9PROT</name>
<dbReference type="GO" id="GO:0003735">
    <property type="term" value="F:structural constituent of ribosome"/>
    <property type="evidence" value="ECO:0007669"/>
    <property type="project" value="InterPro"/>
</dbReference>
<evidence type="ECO:0000256" key="1">
    <source>
        <dbReference type="ARBA" id="ARBA00008563"/>
    </source>
</evidence>
<keyword evidence="5 6" id="KW-0687">Ribonucleoprotein</keyword>
<organism evidence="8 9">
    <name type="scientific">Defluviicoccus vanus</name>
    <dbReference type="NCBI Taxonomy" id="111831"/>
    <lineage>
        <taxon>Bacteria</taxon>
        <taxon>Pseudomonadati</taxon>
        <taxon>Pseudomonadota</taxon>
        <taxon>Alphaproteobacteria</taxon>
        <taxon>Rhodospirillales</taxon>
        <taxon>Rhodospirillaceae</taxon>
        <taxon>Defluviicoccus</taxon>
    </lineage>
</organism>
<dbReference type="GO" id="GO:0005840">
    <property type="term" value="C:ribosome"/>
    <property type="evidence" value="ECO:0007669"/>
    <property type="project" value="UniProtKB-KW"/>
</dbReference>
<dbReference type="InterPro" id="IPR028909">
    <property type="entry name" value="bL21-like"/>
</dbReference>
<evidence type="ECO:0000313" key="8">
    <source>
        <dbReference type="EMBL" id="QNT69280.1"/>
    </source>
</evidence>
<dbReference type="RefSeq" id="WP_190262784.1">
    <property type="nucleotide sequence ID" value="NZ_CP053923.1"/>
</dbReference>
<comment type="function">
    <text evidence="6 7">This protein binds to 23S rRNA in the presence of protein L20.</text>
</comment>
<evidence type="ECO:0000256" key="4">
    <source>
        <dbReference type="ARBA" id="ARBA00022980"/>
    </source>
</evidence>
<evidence type="ECO:0000313" key="9">
    <source>
        <dbReference type="Proteomes" id="UP000516369"/>
    </source>
</evidence>
<evidence type="ECO:0000256" key="3">
    <source>
        <dbReference type="ARBA" id="ARBA00022884"/>
    </source>
</evidence>
<gene>
    <name evidence="6 8" type="primary">rplU</name>
    <name evidence="8" type="ORF">HQ394_08025</name>
</gene>
<reference evidence="8 9" key="1">
    <citation type="submission" date="2020-05" db="EMBL/GenBank/DDBJ databases">
        <title>Complete closed genome sequence of Defluviicoccus vanus.</title>
        <authorList>
            <person name="Bessarab I."/>
            <person name="Arumugam K."/>
            <person name="Maszenan A.M."/>
            <person name="Seviour R.J."/>
            <person name="Williams R.B."/>
        </authorList>
    </citation>
    <scope>NUCLEOTIDE SEQUENCE [LARGE SCALE GENOMIC DNA]</scope>
    <source>
        <strain evidence="8 9">Ben 114</strain>
    </source>
</reference>
<dbReference type="Proteomes" id="UP000516369">
    <property type="component" value="Chromosome"/>
</dbReference>
<sequence length="136" mass="14658">MFAVIRTGGKQHRVAANDRIVIERLTADAGDAVEFDDIIMLAPDGEAPLVGDAVPDAARVFGKVVEQTRGPKLLIFKKKRRKNHRRMRGHRQDLTVVKISGVSLDGSVPVAAAAEAPMAAVATPAVEEQRIAELVE</sequence>
<keyword evidence="3 6" id="KW-0694">RNA-binding</keyword>
<keyword evidence="4 6" id="KW-0689">Ribosomal protein</keyword>
<dbReference type="SUPFAM" id="SSF141091">
    <property type="entry name" value="L21p-like"/>
    <property type="match status" value="1"/>
</dbReference>
<dbReference type="KEGG" id="dvn:HQ394_08025"/>
<comment type="subunit">
    <text evidence="6">Part of the 50S ribosomal subunit. Contacts protein L20.</text>
</comment>
<dbReference type="HAMAP" id="MF_01363">
    <property type="entry name" value="Ribosomal_bL21"/>
    <property type="match status" value="1"/>
</dbReference>
<evidence type="ECO:0000256" key="6">
    <source>
        <dbReference type="HAMAP-Rule" id="MF_01363"/>
    </source>
</evidence>
<dbReference type="Pfam" id="PF00829">
    <property type="entry name" value="Ribosomal_L21p"/>
    <property type="match status" value="1"/>
</dbReference>
<dbReference type="PANTHER" id="PTHR21349">
    <property type="entry name" value="50S RIBOSOMAL PROTEIN L21"/>
    <property type="match status" value="1"/>
</dbReference>
<dbReference type="EMBL" id="CP053923">
    <property type="protein sequence ID" value="QNT69280.1"/>
    <property type="molecule type" value="Genomic_DNA"/>
</dbReference>
<dbReference type="InterPro" id="IPR036164">
    <property type="entry name" value="bL21-like_sf"/>
</dbReference>
<dbReference type="InterPro" id="IPR001787">
    <property type="entry name" value="Ribosomal_bL21"/>
</dbReference>
<dbReference type="InterPro" id="IPR018258">
    <property type="entry name" value="Ribosomal_bL21_CS"/>
</dbReference>
<evidence type="ECO:0000256" key="5">
    <source>
        <dbReference type="ARBA" id="ARBA00023274"/>
    </source>
</evidence>
<proteinExistence type="inferred from homology"/>
<dbReference type="GO" id="GO:1990904">
    <property type="term" value="C:ribonucleoprotein complex"/>
    <property type="evidence" value="ECO:0007669"/>
    <property type="project" value="UniProtKB-KW"/>
</dbReference>
<accession>A0A7H1N0P4</accession>